<evidence type="ECO:0000313" key="3">
    <source>
        <dbReference type="EMBL" id="MFC6063942.1"/>
    </source>
</evidence>
<dbReference type="Pfam" id="PF00931">
    <property type="entry name" value="NB-ARC"/>
    <property type="match status" value="1"/>
</dbReference>
<evidence type="ECO:0000259" key="2">
    <source>
        <dbReference type="Pfam" id="PF00931"/>
    </source>
</evidence>
<evidence type="ECO:0000313" key="4">
    <source>
        <dbReference type="Proteomes" id="UP001596139"/>
    </source>
</evidence>
<feature type="domain" description="NB-ARC" evidence="2">
    <location>
        <begin position="28"/>
        <end position="141"/>
    </location>
</feature>
<dbReference type="RefSeq" id="WP_169749863.1">
    <property type="nucleotide sequence ID" value="NZ_JBHSPX010000004.1"/>
</dbReference>
<dbReference type="SUPFAM" id="SSF52540">
    <property type="entry name" value="P-loop containing nucleoside triphosphate hydrolases"/>
    <property type="match status" value="1"/>
</dbReference>
<accession>A0ABW1MLU3</accession>
<keyword evidence="3" id="KW-0067">ATP-binding</keyword>
<dbReference type="PRINTS" id="PR00364">
    <property type="entry name" value="DISEASERSIST"/>
</dbReference>
<dbReference type="InterPro" id="IPR011990">
    <property type="entry name" value="TPR-like_helical_dom_sf"/>
</dbReference>
<gene>
    <name evidence="3" type="ORF">ACFP4F_15430</name>
</gene>
<dbReference type="Proteomes" id="UP001596139">
    <property type="component" value="Unassembled WGS sequence"/>
</dbReference>
<reference evidence="4" key="1">
    <citation type="journal article" date="2019" name="Int. J. Syst. Evol. Microbiol.">
        <title>The Global Catalogue of Microorganisms (GCM) 10K type strain sequencing project: providing services to taxonomists for standard genome sequencing and annotation.</title>
        <authorList>
            <consortium name="The Broad Institute Genomics Platform"/>
            <consortium name="The Broad Institute Genome Sequencing Center for Infectious Disease"/>
            <person name="Wu L."/>
            <person name="Ma J."/>
        </authorList>
    </citation>
    <scope>NUCLEOTIDE SEQUENCE [LARGE SCALE GENOMIC DNA]</scope>
    <source>
        <strain evidence="4">CGMCC 1.15180</strain>
    </source>
</reference>
<keyword evidence="4" id="KW-1185">Reference proteome</keyword>
<dbReference type="SUPFAM" id="SSF48452">
    <property type="entry name" value="TPR-like"/>
    <property type="match status" value="1"/>
</dbReference>
<comment type="caution">
    <text evidence="3">The sequence shown here is derived from an EMBL/GenBank/DDBJ whole genome shotgun (WGS) entry which is preliminary data.</text>
</comment>
<dbReference type="EMBL" id="JBHSPX010000004">
    <property type="protein sequence ID" value="MFC6063942.1"/>
    <property type="molecule type" value="Genomic_DNA"/>
</dbReference>
<dbReference type="GO" id="GO:0005524">
    <property type="term" value="F:ATP binding"/>
    <property type="evidence" value="ECO:0007669"/>
    <property type="project" value="UniProtKB-KW"/>
</dbReference>
<keyword evidence="3" id="KW-0547">Nucleotide-binding</keyword>
<dbReference type="PANTHER" id="PTHR47691:SF3">
    <property type="entry name" value="HTH-TYPE TRANSCRIPTIONAL REGULATOR RV0890C-RELATED"/>
    <property type="match status" value="1"/>
</dbReference>
<dbReference type="InterPro" id="IPR002182">
    <property type="entry name" value="NB-ARC"/>
</dbReference>
<proteinExistence type="predicted"/>
<dbReference type="InterPro" id="IPR027417">
    <property type="entry name" value="P-loop_NTPase"/>
</dbReference>
<evidence type="ECO:0000256" key="1">
    <source>
        <dbReference type="SAM" id="MobiDB-lite"/>
    </source>
</evidence>
<dbReference type="PANTHER" id="PTHR47691">
    <property type="entry name" value="REGULATOR-RELATED"/>
    <property type="match status" value="1"/>
</dbReference>
<protein>
    <submittedName>
        <fullName evidence="3">ATP-binding protein</fullName>
    </submittedName>
</protein>
<feature type="region of interest" description="Disordered" evidence="1">
    <location>
        <begin position="240"/>
        <end position="270"/>
    </location>
</feature>
<dbReference type="Gene3D" id="1.25.40.10">
    <property type="entry name" value="Tetratricopeptide repeat domain"/>
    <property type="match status" value="1"/>
</dbReference>
<organism evidence="3 4">
    <name type="scientific">Streptomyces ochraceiscleroticus</name>
    <dbReference type="NCBI Taxonomy" id="47761"/>
    <lineage>
        <taxon>Bacteria</taxon>
        <taxon>Bacillati</taxon>
        <taxon>Actinomycetota</taxon>
        <taxon>Actinomycetes</taxon>
        <taxon>Kitasatosporales</taxon>
        <taxon>Streptomycetaceae</taxon>
        <taxon>Streptomyces</taxon>
    </lineage>
</organism>
<sequence>MGNLPVQRGRLIGRRVELAQVARLLRRSRLVTVTGVGGVGKTRLARHAAAEVQPHFADGVWWVELSPVSQGSALPYAIAEALPPADQTTRPMLEVVAEYLVGREALLVWDTCEHLVADCREAAATLLTVAPRLRILVTSRRSLGLPAEDMITLDPLPVPEADDAAAEGNDAVQLLAERAAAAVPDFAVTPANRGELVALCRRLEGLPLAIELAAARLREMSSAELNRRLDDRYAVLGETEQAVDEADPPPSSRLLPQPSAGRCPQSREGPPWHQALRTAIGWSHQLCTPAERLAWARLSVFAGTFDTDSACRVLADEHLTAEDVPRLLTALVQDSIVEWVPTGTGERYRMLDTLREFGAFWLRGLGEERAVRRRHRDHYLALAHAADAAWVGSEQVAWYDRTVADHANLRTALDFCLAEGDGHSALELGGALWFFWSACGFVREGRHYLDQALELELPPGPARAKALWACGLTAIAQGDAEASLRLAGVFRETVAGETDGTALVAAAYLEGASLTISGHQTQAAEALDAVPHAPPCRGRYDIAWFVARATRAFVHIHLGQFADALAVAEDVCTECVRRDETWARAWGDYTRALAAQGLGRTEEAAAHARAALNGKRPFHDNLGIAMIIDLLASAAVASGHAERAARLLGIAERTWQTIGTPQMGSPDLVAARSACEAQARRLIGDDAYRTAFRTGYATAPAAGIAYALSVPDPPHPATAPGRPG</sequence>
<name>A0ABW1MLU3_9ACTN</name>
<dbReference type="Gene3D" id="3.40.50.300">
    <property type="entry name" value="P-loop containing nucleotide triphosphate hydrolases"/>
    <property type="match status" value="1"/>
</dbReference>